<evidence type="ECO:0000256" key="1">
    <source>
        <dbReference type="ARBA" id="ARBA00022475"/>
    </source>
</evidence>
<dbReference type="GO" id="GO:0043093">
    <property type="term" value="P:FtsZ-dependent cytokinesis"/>
    <property type="evidence" value="ECO:0007669"/>
    <property type="project" value="UniProtKB-UniRule"/>
</dbReference>
<dbReference type="EMBL" id="JADIMJ010000047">
    <property type="protein sequence ID" value="MBO8453695.1"/>
    <property type="molecule type" value="Genomic_DNA"/>
</dbReference>
<feature type="region of interest" description="Disordered" evidence="6">
    <location>
        <begin position="388"/>
        <end position="482"/>
    </location>
</feature>
<proteinExistence type="inferred from homology"/>
<evidence type="ECO:0000259" key="7">
    <source>
        <dbReference type="SMART" id="SM00842"/>
    </source>
</evidence>
<keyword evidence="4 5" id="KW-0131">Cell cycle</keyword>
<feature type="compositionally biased region" description="Low complexity" evidence="6">
    <location>
        <begin position="417"/>
        <end position="431"/>
    </location>
</feature>
<evidence type="ECO:0000256" key="2">
    <source>
        <dbReference type="ARBA" id="ARBA00022618"/>
    </source>
</evidence>
<dbReference type="SUPFAM" id="SSF53067">
    <property type="entry name" value="Actin-like ATPase domain"/>
    <property type="match status" value="2"/>
</dbReference>
<keyword evidence="2 5" id="KW-0132">Cell division</keyword>
<comment type="subunit">
    <text evidence="5">Self-interacts. Interacts with FtsZ.</text>
</comment>
<dbReference type="NCBIfam" id="TIGR01174">
    <property type="entry name" value="ftsA"/>
    <property type="match status" value="1"/>
</dbReference>
<gene>
    <name evidence="5 8" type="primary">ftsA</name>
    <name evidence="8" type="ORF">IAC07_03095</name>
</gene>
<evidence type="ECO:0000313" key="8">
    <source>
        <dbReference type="EMBL" id="MBO8453695.1"/>
    </source>
</evidence>
<evidence type="ECO:0000256" key="5">
    <source>
        <dbReference type="HAMAP-Rule" id="MF_02033"/>
    </source>
</evidence>
<feature type="domain" description="SHS2" evidence="7">
    <location>
        <begin position="6"/>
        <end position="197"/>
    </location>
</feature>
<name>A0A940DPD4_9BACT</name>
<feature type="compositionally biased region" description="Basic and acidic residues" evidence="6">
    <location>
        <begin position="446"/>
        <end position="474"/>
    </location>
</feature>
<sequence length="498" mass="53974">METKHIVTIDPGTTKTALTVTEISGNNVEIVFYKKIPSEGIRYSYVFNSKQAGDTIRTLVQEAEKELQIKIRSAVVGMPKYSIRKEAGDAEVVMNPEECITRKNVEDLKSDALRSYPVKDSQNEELYGAIAQSFSNGDEIGLTEDDIVGVSCDCFSGDFNLYVGKKKYLSNINVAFKRIGLEVQQLFFTPEAMGKALLTKGEMDSGVALVDIGGGATSVSVYYKGILRHFASIPFGGKSVTADIMTECMISEDIAEKIKTGFGGCMPDKLQNLSEKTLFISSDSEIPGIQIPVKFLSEIITARMKEIIEAILYEIQCSGFADNLRSGVVLTGGGAKLLNCANWFKELSGYETRVGRTRSLFSAAGCEDFFDTDAAVSAGLILAAKDAGTPDSLKENPETAGVNSPEPDEDAGIPEENAGTADTGAGDDGNNVSGTVFDPITEEETREAAKKTREAAKRAREEEKKKGEKGKGTQENRTTWKIRDLFNGLFDSLGNEEA</sequence>
<dbReference type="PANTHER" id="PTHR32432:SF4">
    <property type="entry name" value="CELL DIVISION PROTEIN FTSA"/>
    <property type="match status" value="1"/>
</dbReference>
<dbReference type="Gene3D" id="3.30.420.40">
    <property type="match status" value="2"/>
</dbReference>
<dbReference type="SMART" id="SM00842">
    <property type="entry name" value="FtsA"/>
    <property type="match status" value="1"/>
</dbReference>
<protein>
    <recommendedName>
        <fullName evidence="5">Cell division protein FtsA</fullName>
    </recommendedName>
</protein>
<dbReference type="InterPro" id="IPR003494">
    <property type="entry name" value="SHS2_FtsA"/>
</dbReference>
<dbReference type="PANTHER" id="PTHR32432">
    <property type="entry name" value="CELL DIVISION PROTEIN FTSA-RELATED"/>
    <property type="match status" value="1"/>
</dbReference>
<dbReference type="HAMAP" id="MF_02033">
    <property type="entry name" value="FtsA"/>
    <property type="match status" value="1"/>
</dbReference>
<evidence type="ECO:0000256" key="3">
    <source>
        <dbReference type="ARBA" id="ARBA00023136"/>
    </source>
</evidence>
<dbReference type="InterPro" id="IPR050696">
    <property type="entry name" value="FtsA/MreB"/>
</dbReference>
<dbReference type="AlphaFoldDB" id="A0A940DPD4"/>
<dbReference type="Pfam" id="PF14450">
    <property type="entry name" value="FtsA"/>
    <property type="match status" value="1"/>
</dbReference>
<dbReference type="GO" id="GO:0032153">
    <property type="term" value="C:cell division site"/>
    <property type="evidence" value="ECO:0007669"/>
    <property type="project" value="UniProtKB-UniRule"/>
</dbReference>
<evidence type="ECO:0000256" key="4">
    <source>
        <dbReference type="ARBA" id="ARBA00023306"/>
    </source>
</evidence>
<organism evidence="8 9">
    <name type="scientific">Candidatus Cryptobacteroides gallistercoris</name>
    <dbReference type="NCBI Taxonomy" id="2840765"/>
    <lineage>
        <taxon>Bacteria</taxon>
        <taxon>Pseudomonadati</taxon>
        <taxon>Bacteroidota</taxon>
        <taxon>Bacteroidia</taxon>
        <taxon>Bacteroidales</taxon>
        <taxon>Candidatus Cryptobacteroides</taxon>
    </lineage>
</organism>
<evidence type="ECO:0000313" key="9">
    <source>
        <dbReference type="Proteomes" id="UP000771749"/>
    </source>
</evidence>
<comment type="function">
    <text evidence="5">Cell division protein that is involved in the assembly of the Z ring. May serve as a membrane anchor for the Z ring.</text>
</comment>
<comment type="similarity">
    <text evidence="5">Belongs to the FtsA/MreB family.</text>
</comment>
<reference evidence="8" key="2">
    <citation type="journal article" date="2021" name="PeerJ">
        <title>Extensive microbial diversity within the chicken gut microbiome revealed by metagenomics and culture.</title>
        <authorList>
            <person name="Gilroy R."/>
            <person name="Ravi A."/>
            <person name="Getino M."/>
            <person name="Pursley I."/>
            <person name="Horton D.L."/>
            <person name="Alikhan N.F."/>
            <person name="Baker D."/>
            <person name="Gharbi K."/>
            <person name="Hall N."/>
            <person name="Watson M."/>
            <person name="Adriaenssens E.M."/>
            <person name="Foster-Nyarko E."/>
            <person name="Jarju S."/>
            <person name="Secka A."/>
            <person name="Antonio M."/>
            <person name="Oren A."/>
            <person name="Chaudhuri R.R."/>
            <person name="La Ragione R."/>
            <person name="Hildebrand F."/>
            <person name="Pallen M.J."/>
        </authorList>
    </citation>
    <scope>NUCLEOTIDE SEQUENCE</scope>
    <source>
        <strain evidence="8">F1-3629</strain>
    </source>
</reference>
<dbReference type="InterPro" id="IPR043129">
    <property type="entry name" value="ATPase_NBD"/>
</dbReference>
<dbReference type="InterPro" id="IPR020823">
    <property type="entry name" value="Cell_div_FtsA"/>
</dbReference>
<dbReference type="Proteomes" id="UP000771749">
    <property type="component" value="Unassembled WGS sequence"/>
</dbReference>
<comment type="caution">
    <text evidence="8">The sequence shown here is derived from an EMBL/GenBank/DDBJ whole genome shotgun (WGS) entry which is preliminary data.</text>
</comment>
<dbReference type="GO" id="GO:0009898">
    <property type="term" value="C:cytoplasmic side of plasma membrane"/>
    <property type="evidence" value="ECO:0007669"/>
    <property type="project" value="UniProtKB-UniRule"/>
</dbReference>
<keyword evidence="3 5" id="KW-0472">Membrane</keyword>
<evidence type="ECO:0000256" key="6">
    <source>
        <dbReference type="SAM" id="MobiDB-lite"/>
    </source>
</evidence>
<accession>A0A940DPD4</accession>
<keyword evidence="1 5" id="KW-1003">Cell membrane</keyword>
<reference evidence="8" key="1">
    <citation type="submission" date="2020-10" db="EMBL/GenBank/DDBJ databases">
        <authorList>
            <person name="Gilroy R."/>
        </authorList>
    </citation>
    <scope>NUCLEOTIDE SEQUENCE</scope>
    <source>
        <strain evidence="8">F1-3629</strain>
    </source>
</reference>
<comment type="subcellular location">
    <subcellularLocation>
        <location evidence="5">Cell membrane</location>
        <topology evidence="5">Peripheral membrane protein</topology>
        <orientation evidence="5">Cytoplasmic side</orientation>
    </subcellularLocation>
    <text evidence="5">Localizes to the Z ring in an FtsZ-dependent manner. Targeted to the membrane through a conserved C-terminal amphipathic helix.</text>
</comment>